<comment type="caution">
    <text evidence="10">The sequence shown here is derived from an EMBL/GenBank/DDBJ whole genome shotgun (WGS) entry which is preliminary data.</text>
</comment>
<dbReference type="AlphaFoldDB" id="A0A9X1IGD2"/>
<evidence type="ECO:0000313" key="11">
    <source>
        <dbReference type="Proteomes" id="UP001139311"/>
    </source>
</evidence>
<reference evidence="10" key="1">
    <citation type="submission" date="2021-10" db="EMBL/GenBank/DDBJ databases">
        <title>Roseicella aerolatum sp. nov., isolated from aerosols of e-waste dismantling site.</title>
        <authorList>
            <person name="Qin T."/>
        </authorList>
    </citation>
    <scope>NUCLEOTIDE SEQUENCE</scope>
    <source>
        <strain evidence="10">GB24</strain>
    </source>
</reference>
<feature type="transmembrane region" description="Helical" evidence="8">
    <location>
        <begin position="106"/>
        <end position="130"/>
    </location>
</feature>
<dbReference type="GO" id="GO:0005886">
    <property type="term" value="C:plasma membrane"/>
    <property type="evidence" value="ECO:0007669"/>
    <property type="project" value="UniProtKB-SubCell"/>
</dbReference>
<accession>A0A9X1IGD2</accession>
<evidence type="ECO:0000259" key="9">
    <source>
        <dbReference type="PROSITE" id="PS50928"/>
    </source>
</evidence>
<dbReference type="Gene3D" id="1.10.3720.10">
    <property type="entry name" value="MetI-like"/>
    <property type="match status" value="1"/>
</dbReference>
<evidence type="ECO:0000256" key="4">
    <source>
        <dbReference type="ARBA" id="ARBA00022475"/>
    </source>
</evidence>
<dbReference type="InterPro" id="IPR035906">
    <property type="entry name" value="MetI-like_sf"/>
</dbReference>
<evidence type="ECO:0000256" key="2">
    <source>
        <dbReference type="ARBA" id="ARBA00007069"/>
    </source>
</evidence>
<dbReference type="Proteomes" id="UP001139311">
    <property type="component" value="Unassembled WGS sequence"/>
</dbReference>
<evidence type="ECO:0000256" key="6">
    <source>
        <dbReference type="ARBA" id="ARBA00022989"/>
    </source>
</evidence>
<dbReference type="EMBL" id="JAJAQI010000017">
    <property type="protein sequence ID" value="MCB4822575.1"/>
    <property type="molecule type" value="Genomic_DNA"/>
</dbReference>
<keyword evidence="3 8" id="KW-0813">Transport</keyword>
<keyword evidence="5 8" id="KW-0812">Transmembrane</keyword>
<evidence type="ECO:0000256" key="3">
    <source>
        <dbReference type="ARBA" id="ARBA00022448"/>
    </source>
</evidence>
<feature type="transmembrane region" description="Helical" evidence="8">
    <location>
        <begin position="257"/>
        <end position="281"/>
    </location>
</feature>
<evidence type="ECO:0000256" key="1">
    <source>
        <dbReference type="ARBA" id="ARBA00004651"/>
    </source>
</evidence>
<dbReference type="CDD" id="cd06261">
    <property type="entry name" value="TM_PBP2"/>
    <property type="match status" value="1"/>
</dbReference>
<comment type="similarity">
    <text evidence="2">Belongs to the binding-protein-dependent transport system permease family. CysTW subfamily.</text>
</comment>
<dbReference type="PANTHER" id="PTHR42929">
    <property type="entry name" value="INNER MEMBRANE ABC TRANSPORTER PERMEASE PROTEIN YDCU-RELATED-RELATED"/>
    <property type="match status" value="1"/>
</dbReference>
<protein>
    <submittedName>
        <fullName evidence="10">ABC transporter permease</fullName>
    </submittedName>
</protein>
<keyword evidence="7 8" id="KW-0472">Membrane</keyword>
<organism evidence="10 11">
    <name type="scientific">Roseicella aerolata</name>
    <dbReference type="NCBI Taxonomy" id="2883479"/>
    <lineage>
        <taxon>Bacteria</taxon>
        <taxon>Pseudomonadati</taxon>
        <taxon>Pseudomonadota</taxon>
        <taxon>Alphaproteobacteria</taxon>
        <taxon>Acetobacterales</taxon>
        <taxon>Roseomonadaceae</taxon>
        <taxon>Roseicella</taxon>
    </lineage>
</organism>
<dbReference type="PANTHER" id="PTHR42929:SF5">
    <property type="entry name" value="ABC TRANSPORTER PERMEASE PROTEIN"/>
    <property type="match status" value="1"/>
</dbReference>
<dbReference type="GO" id="GO:0055085">
    <property type="term" value="P:transmembrane transport"/>
    <property type="evidence" value="ECO:0007669"/>
    <property type="project" value="InterPro"/>
</dbReference>
<evidence type="ECO:0000256" key="8">
    <source>
        <dbReference type="RuleBase" id="RU363032"/>
    </source>
</evidence>
<feature type="transmembrane region" description="Helical" evidence="8">
    <location>
        <begin position="209"/>
        <end position="237"/>
    </location>
</feature>
<keyword evidence="11" id="KW-1185">Reference proteome</keyword>
<name>A0A9X1IGD2_9PROT</name>
<feature type="domain" description="ABC transmembrane type-1" evidence="9">
    <location>
        <begin position="72"/>
        <end position="280"/>
    </location>
</feature>
<proteinExistence type="inferred from homology"/>
<feature type="transmembrane region" description="Helical" evidence="8">
    <location>
        <begin position="159"/>
        <end position="180"/>
    </location>
</feature>
<evidence type="ECO:0000313" key="10">
    <source>
        <dbReference type="EMBL" id="MCB4822575.1"/>
    </source>
</evidence>
<dbReference type="SUPFAM" id="SSF161098">
    <property type="entry name" value="MetI-like"/>
    <property type="match status" value="1"/>
</dbReference>
<dbReference type="PROSITE" id="PS50928">
    <property type="entry name" value="ABC_TM1"/>
    <property type="match status" value="1"/>
</dbReference>
<sequence>MSATAIEAPALPAPRRRMDPLGLLALPGIAFLFVVFLLPLALLLWSSIRGGEGFTLAGYWRVLGDEYYRGVILASLQLGLVTTSGALLLGYPAAFALARARGGWQVLLFALVFLPLTVSIIVKSFGWGIVLRRDGILNWLMLNLGLIERPVRMIFTEGALYAGMINVFLPFMVLPIYSVVRMMDPRLPDAAATLGASPWFRFTRVTLPLSLPGVVAGVSLVFSLAVAAYVTPSLLMGDRYMTMSMVMAKAFLNLRDWQLGAAMAAVLLAVAAFVVVGASLLQRRLGGGR</sequence>
<feature type="transmembrane region" description="Helical" evidence="8">
    <location>
        <begin position="21"/>
        <end position="48"/>
    </location>
</feature>
<keyword evidence="6 8" id="KW-1133">Transmembrane helix</keyword>
<feature type="transmembrane region" description="Helical" evidence="8">
    <location>
        <begin position="68"/>
        <end position="94"/>
    </location>
</feature>
<keyword evidence="4" id="KW-1003">Cell membrane</keyword>
<dbReference type="Pfam" id="PF00528">
    <property type="entry name" value="BPD_transp_1"/>
    <property type="match status" value="1"/>
</dbReference>
<dbReference type="RefSeq" id="WP_226608625.1">
    <property type="nucleotide sequence ID" value="NZ_JAJAQI010000017.1"/>
</dbReference>
<evidence type="ECO:0000256" key="7">
    <source>
        <dbReference type="ARBA" id="ARBA00023136"/>
    </source>
</evidence>
<gene>
    <name evidence="10" type="ORF">LHA35_12595</name>
</gene>
<evidence type="ECO:0000256" key="5">
    <source>
        <dbReference type="ARBA" id="ARBA00022692"/>
    </source>
</evidence>
<dbReference type="InterPro" id="IPR000515">
    <property type="entry name" value="MetI-like"/>
</dbReference>
<comment type="subcellular location">
    <subcellularLocation>
        <location evidence="1 8">Cell membrane</location>
        <topology evidence="1 8">Multi-pass membrane protein</topology>
    </subcellularLocation>
</comment>